<dbReference type="EMBL" id="AKHW03004053">
    <property type="protein sequence ID" value="KYO31707.1"/>
    <property type="molecule type" value="Genomic_DNA"/>
</dbReference>
<evidence type="ECO:0000256" key="1">
    <source>
        <dbReference type="SAM" id="MobiDB-lite"/>
    </source>
</evidence>
<evidence type="ECO:0000313" key="3">
    <source>
        <dbReference type="Proteomes" id="UP000050525"/>
    </source>
</evidence>
<dbReference type="AlphaFoldDB" id="A0A151N4T4"/>
<gene>
    <name evidence="2" type="ORF">Y1Q_0022801</name>
</gene>
<organism evidence="2 3">
    <name type="scientific">Alligator mississippiensis</name>
    <name type="common">American alligator</name>
    <dbReference type="NCBI Taxonomy" id="8496"/>
    <lineage>
        <taxon>Eukaryota</taxon>
        <taxon>Metazoa</taxon>
        <taxon>Chordata</taxon>
        <taxon>Craniata</taxon>
        <taxon>Vertebrata</taxon>
        <taxon>Euteleostomi</taxon>
        <taxon>Archelosauria</taxon>
        <taxon>Archosauria</taxon>
        <taxon>Crocodylia</taxon>
        <taxon>Alligatoridae</taxon>
        <taxon>Alligatorinae</taxon>
        <taxon>Alligator</taxon>
    </lineage>
</organism>
<feature type="region of interest" description="Disordered" evidence="1">
    <location>
        <begin position="1"/>
        <end position="29"/>
    </location>
</feature>
<name>A0A151N4T4_ALLMI</name>
<dbReference type="Proteomes" id="UP000050525">
    <property type="component" value="Unassembled WGS sequence"/>
</dbReference>
<proteinExistence type="predicted"/>
<sequence length="121" mass="14150">MPEVFQNKQRRNSKHQASIPLRSPPEAVGVYTPAKGRPCTMEHSWSYSVLNEFQREHGLQKETPQTMSNHRKIQKAVRDRLLTMDLLPKDNCRAVWDQIYLRKDHRDLNRLIAHGILPVKA</sequence>
<reference evidence="2 3" key="1">
    <citation type="journal article" date="2012" name="Genome Biol.">
        <title>Sequencing three crocodilian genomes to illuminate the evolution of archosaurs and amniotes.</title>
        <authorList>
            <person name="St John J.A."/>
            <person name="Braun E.L."/>
            <person name="Isberg S.R."/>
            <person name="Miles L.G."/>
            <person name="Chong A.Y."/>
            <person name="Gongora J."/>
            <person name="Dalzell P."/>
            <person name="Moran C."/>
            <person name="Bed'hom B."/>
            <person name="Abzhanov A."/>
            <person name="Burgess S.C."/>
            <person name="Cooksey A.M."/>
            <person name="Castoe T.A."/>
            <person name="Crawford N.G."/>
            <person name="Densmore L.D."/>
            <person name="Drew J.C."/>
            <person name="Edwards S.V."/>
            <person name="Faircloth B.C."/>
            <person name="Fujita M.K."/>
            <person name="Greenwold M.J."/>
            <person name="Hoffmann F.G."/>
            <person name="Howard J.M."/>
            <person name="Iguchi T."/>
            <person name="Janes D.E."/>
            <person name="Khan S.Y."/>
            <person name="Kohno S."/>
            <person name="de Koning A.J."/>
            <person name="Lance S.L."/>
            <person name="McCarthy F.M."/>
            <person name="McCormack J.E."/>
            <person name="Merchant M.E."/>
            <person name="Peterson D.G."/>
            <person name="Pollock D.D."/>
            <person name="Pourmand N."/>
            <person name="Raney B.J."/>
            <person name="Roessler K.A."/>
            <person name="Sanford J.R."/>
            <person name="Sawyer R.H."/>
            <person name="Schmidt C.J."/>
            <person name="Triplett E.W."/>
            <person name="Tuberville T.D."/>
            <person name="Venegas-Anaya M."/>
            <person name="Howard J.T."/>
            <person name="Jarvis E.D."/>
            <person name="Guillette L.J.Jr."/>
            <person name="Glenn T.C."/>
            <person name="Green R.E."/>
            <person name="Ray D.A."/>
        </authorList>
    </citation>
    <scope>NUCLEOTIDE SEQUENCE [LARGE SCALE GENOMIC DNA]</scope>
    <source>
        <strain evidence="2">KSC_2009_1</strain>
    </source>
</reference>
<accession>A0A151N4T4</accession>
<protein>
    <submittedName>
        <fullName evidence="2">Uncharacterized protein</fullName>
    </submittedName>
</protein>
<comment type="caution">
    <text evidence="2">The sequence shown here is derived from an EMBL/GenBank/DDBJ whole genome shotgun (WGS) entry which is preliminary data.</text>
</comment>
<evidence type="ECO:0000313" key="2">
    <source>
        <dbReference type="EMBL" id="KYO31707.1"/>
    </source>
</evidence>
<keyword evidence="3" id="KW-1185">Reference proteome</keyword>